<keyword evidence="1" id="KW-0998">Cell outer membrane</keyword>
<keyword evidence="1" id="KW-0812">Transmembrane</keyword>
<dbReference type="AlphaFoldDB" id="A0A975UCE9"/>
<dbReference type="InterPro" id="IPR039426">
    <property type="entry name" value="TonB-dep_rcpt-like"/>
</dbReference>
<accession>A0A975UCE9</accession>
<protein>
    <submittedName>
        <fullName evidence="2">TonB-dependent receptor</fullName>
    </submittedName>
</protein>
<evidence type="ECO:0000313" key="3">
    <source>
        <dbReference type="Proteomes" id="UP000694232"/>
    </source>
</evidence>
<dbReference type="PANTHER" id="PTHR32552:SF74">
    <property type="entry name" value="HYDROXAMATE SIDEROPHORE RECEPTOR FHUE"/>
    <property type="match status" value="1"/>
</dbReference>
<comment type="similarity">
    <text evidence="1">Belongs to the TonB-dependent receptor family.</text>
</comment>
<keyword evidence="1" id="KW-0813">Transport</keyword>
<dbReference type="PROSITE" id="PS52016">
    <property type="entry name" value="TONB_DEPENDENT_REC_3"/>
    <property type="match status" value="1"/>
</dbReference>
<dbReference type="GO" id="GO:0009279">
    <property type="term" value="C:cell outer membrane"/>
    <property type="evidence" value="ECO:0007669"/>
    <property type="project" value="UniProtKB-SubCell"/>
</dbReference>
<name>A0A975UCE9_9VIBR</name>
<evidence type="ECO:0000313" key="2">
    <source>
        <dbReference type="EMBL" id="QXO19299.1"/>
    </source>
</evidence>
<dbReference type="EMBL" id="CP076643">
    <property type="protein sequence ID" value="QXO19299.1"/>
    <property type="molecule type" value="Genomic_DNA"/>
</dbReference>
<dbReference type="Proteomes" id="UP000694232">
    <property type="component" value="Chromosome 1"/>
</dbReference>
<keyword evidence="3" id="KW-1185">Reference proteome</keyword>
<organism evidence="2 3">
    <name type="scientific">Vibrio ostreae</name>
    <dbReference type="NCBI Taxonomy" id="2841925"/>
    <lineage>
        <taxon>Bacteria</taxon>
        <taxon>Pseudomonadati</taxon>
        <taxon>Pseudomonadota</taxon>
        <taxon>Gammaproteobacteria</taxon>
        <taxon>Vibrionales</taxon>
        <taxon>Vibrionaceae</taxon>
        <taxon>Vibrio</taxon>
    </lineage>
</organism>
<dbReference type="KEGG" id="vos:KNV97_09605"/>
<keyword evidence="1" id="KW-0472">Membrane</keyword>
<reference evidence="2" key="1">
    <citation type="submission" date="2021-06" db="EMBL/GenBank/DDBJ databases">
        <title>Vibrio nov. sp., novel gut bacterium isolated from Yellow Sea oyster.</title>
        <authorList>
            <person name="Muhammad N."/>
            <person name="Nguyen T.H."/>
            <person name="Lee Y.-J."/>
            <person name="Ko J."/>
            <person name="Kim S.-G."/>
        </authorList>
    </citation>
    <scope>NUCLEOTIDE SEQUENCE</scope>
    <source>
        <strain evidence="2">OG9-811</strain>
    </source>
</reference>
<dbReference type="GO" id="GO:0015344">
    <property type="term" value="F:siderophore uptake transmembrane transporter activity"/>
    <property type="evidence" value="ECO:0007669"/>
    <property type="project" value="TreeGrafter"/>
</dbReference>
<comment type="subcellular location">
    <subcellularLocation>
        <location evidence="1">Cell outer membrane</location>
        <topology evidence="1">Multi-pass membrane protein</topology>
    </subcellularLocation>
</comment>
<sequence length="70" mass="7974">MFADDSSGYRTEQGDYALVDLMGRYDITRQTQVQVNINNVFDKKYYAGICTTCYSYGDPANVTVSLQHNF</sequence>
<proteinExistence type="inferred from homology"/>
<dbReference type="PANTHER" id="PTHR32552">
    <property type="entry name" value="FERRICHROME IRON RECEPTOR-RELATED"/>
    <property type="match status" value="1"/>
</dbReference>
<keyword evidence="1" id="KW-1134">Transmembrane beta strand</keyword>
<keyword evidence="2" id="KW-0675">Receptor</keyword>
<gene>
    <name evidence="2" type="ORF">KNV97_09605</name>
</gene>
<evidence type="ECO:0000256" key="1">
    <source>
        <dbReference type="PROSITE-ProRule" id="PRU01360"/>
    </source>
</evidence>